<dbReference type="GO" id="GO:0008242">
    <property type="term" value="F:omega peptidase activity"/>
    <property type="evidence" value="ECO:0007669"/>
    <property type="project" value="UniProtKB-EC"/>
</dbReference>
<sequence>MRVLLFLCFSLTLPLQLQANTFKPEQLFDFSEYSGVKISPDGRHLAVRSLMDGKRGLIFINRARQAMTGYLKFSGNDEVGDYFWANNERVVIKLHRRPAWSDRPLYFGELYAVNLNGEDGEPIYGYRSGESSATAIKTKTSDFGWARIVSTLPEDPRHILITSQSARRNSNNKPLIQKLDIYRGITQGQPFRAPIPHPRIIINDDGELLAVGKDDNDITRAFVYLDNEWQPLESSGHGQALRPVAGSKHGFLVLDDQKQDETGLFSLDTEHLTFSPVYSEPGIDITHAIVSNDDQHAYALRVDNGYPTYLILDSGHPEAKLFKQLLATFPGHKVSITSRTSDNQQFIVKISSDREAGQFYLFDNTSGSLNPIFSYYPNLSAQQLIPMTPFSAKARDGQTIAGYFLEGEGAGEQPLPTVVLVHGGPHSRDYWQFDPQAQYLALNGFNVLQVNFRGSTGYGRSFKEAGYGHWGTLIQDDIADAVNWAMDADMINDKICIMGASFGAYSAVQSSIRYPGMYDCVIANAGVYDLPLLFEEGDIPNLPYGEAYLRKTLGEDEVSLKAMSPVYHADKLNVPLFLAHGGQDQRAPIEQAERLTSALERAGKHYQLYTVDTEGHGFYDPNNQKQYMQQVIGFVRQHLSGSEEK</sequence>
<dbReference type="GO" id="GO:0004252">
    <property type="term" value="F:serine-type endopeptidase activity"/>
    <property type="evidence" value="ECO:0007669"/>
    <property type="project" value="TreeGrafter"/>
</dbReference>
<feature type="domain" description="Peptidase S9 prolyl oligopeptidase catalytic" evidence="3">
    <location>
        <begin position="431"/>
        <end position="640"/>
    </location>
</feature>
<dbReference type="RefSeq" id="WP_162558467.1">
    <property type="nucleotide sequence ID" value="NZ_CP029347.1"/>
</dbReference>
<dbReference type="GO" id="GO:0006508">
    <property type="term" value="P:proteolysis"/>
    <property type="evidence" value="ECO:0007669"/>
    <property type="project" value="InterPro"/>
</dbReference>
<dbReference type="SUPFAM" id="SSF82171">
    <property type="entry name" value="DPP6 N-terminal domain-like"/>
    <property type="match status" value="1"/>
</dbReference>
<evidence type="ECO:0000259" key="3">
    <source>
        <dbReference type="Pfam" id="PF00326"/>
    </source>
</evidence>
<proteinExistence type="predicted"/>
<evidence type="ECO:0000313" key="4">
    <source>
        <dbReference type="EMBL" id="AWL11055.1"/>
    </source>
</evidence>
<accession>A0A2S2E074</accession>
<dbReference type="Pfam" id="PF00326">
    <property type="entry name" value="Peptidase_S9"/>
    <property type="match status" value="1"/>
</dbReference>
<protein>
    <submittedName>
        <fullName evidence="4">Acylaminoacyl-peptidase</fullName>
        <ecNumber evidence="4">3.4.19.1</ecNumber>
    </submittedName>
</protein>
<dbReference type="KEGG" id="salh:HMF8227_00559"/>
<dbReference type="InterPro" id="IPR001375">
    <property type="entry name" value="Peptidase_S9_cat"/>
</dbReference>
<reference evidence="4 5" key="1">
    <citation type="submission" date="2018-05" db="EMBL/GenBank/DDBJ databases">
        <title>Salinimonas sp. HMF8227 Genome sequencing and assembly.</title>
        <authorList>
            <person name="Kang H."/>
            <person name="Kang J."/>
            <person name="Cha I."/>
            <person name="Kim H."/>
            <person name="Joh K."/>
        </authorList>
    </citation>
    <scope>NUCLEOTIDE SEQUENCE [LARGE SCALE GENOMIC DNA]</scope>
    <source>
        <strain evidence="4 5">HMF8227</strain>
    </source>
</reference>
<feature type="chain" id="PRO_5015733696" evidence="2">
    <location>
        <begin position="20"/>
        <end position="645"/>
    </location>
</feature>
<dbReference type="AlphaFoldDB" id="A0A2S2E074"/>
<dbReference type="Gene3D" id="3.40.50.1820">
    <property type="entry name" value="alpha/beta hydrolase"/>
    <property type="match status" value="1"/>
</dbReference>
<dbReference type="InterPro" id="IPR029058">
    <property type="entry name" value="AB_hydrolase_fold"/>
</dbReference>
<name>A0A2S2E074_9ALTE</name>
<dbReference type="SUPFAM" id="SSF53474">
    <property type="entry name" value="alpha/beta-Hydrolases"/>
    <property type="match status" value="1"/>
</dbReference>
<feature type="signal peptide" evidence="2">
    <location>
        <begin position="1"/>
        <end position="19"/>
    </location>
</feature>
<keyword evidence="2" id="KW-0732">Signal</keyword>
<dbReference type="EC" id="3.4.19.1" evidence="4"/>
<dbReference type="PANTHER" id="PTHR42776">
    <property type="entry name" value="SERINE PEPTIDASE S9 FAMILY MEMBER"/>
    <property type="match status" value="1"/>
</dbReference>
<organism evidence="4 5">
    <name type="scientific">Saliniradius amylolyticus</name>
    <dbReference type="NCBI Taxonomy" id="2183582"/>
    <lineage>
        <taxon>Bacteria</taxon>
        <taxon>Pseudomonadati</taxon>
        <taxon>Pseudomonadota</taxon>
        <taxon>Gammaproteobacteria</taxon>
        <taxon>Alteromonadales</taxon>
        <taxon>Alteromonadaceae</taxon>
        <taxon>Saliniradius</taxon>
    </lineage>
</organism>
<gene>
    <name evidence="4" type="primary">apeH</name>
    <name evidence="4" type="ORF">HMF8227_00559</name>
</gene>
<dbReference type="Proteomes" id="UP000245728">
    <property type="component" value="Chromosome"/>
</dbReference>
<keyword evidence="5" id="KW-1185">Reference proteome</keyword>
<dbReference type="EMBL" id="CP029347">
    <property type="protein sequence ID" value="AWL11055.1"/>
    <property type="molecule type" value="Genomic_DNA"/>
</dbReference>
<evidence type="ECO:0000256" key="1">
    <source>
        <dbReference type="ARBA" id="ARBA00022801"/>
    </source>
</evidence>
<dbReference type="PANTHER" id="PTHR42776:SF27">
    <property type="entry name" value="DIPEPTIDYL PEPTIDASE FAMILY MEMBER 6"/>
    <property type="match status" value="1"/>
</dbReference>
<evidence type="ECO:0000313" key="5">
    <source>
        <dbReference type="Proteomes" id="UP000245728"/>
    </source>
</evidence>
<keyword evidence="1 4" id="KW-0378">Hydrolase</keyword>
<evidence type="ECO:0000256" key="2">
    <source>
        <dbReference type="SAM" id="SignalP"/>
    </source>
</evidence>